<dbReference type="PANTHER" id="PTHR43777:SF1">
    <property type="entry name" value="MOLYBDENUM COFACTOR CYTIDYLYLTRANSFERASE"/>
    <property type="match status" value="1"/>
</dbReference>
<dbReference type="Proteomes" id="UP000274661">
    <property type="component" value="Unassembled WGS sequence"/>
</dbReference>
<dbReference type="InterPro" id="IPR029044">
    <property type="entry name" value="Nucleotide-diphossugar_trans"/>
</dbReference>
<name>A0A3R9YJC2_9SPHN</name>
<evidence type="ECO:0000256" key="1">
    <source>
        <dbReference type="ARBA" id="ARBA00022842"/>
    </source>
</evidence>
<dbReference type="Pfam" id="PF12804">
    <property type="entry name" value="NTP_transf_3"/>
    <property type="match status" value="1"/>
</dbReference>
<evidence type="ECO:0000313" key="5">
    <source>
        <dbReference type="Proteomes" id="UP000274661"/>
    </source>
</evidence>
<reference evidence="4 5" key="1">
    <citation type="submission" date="2018-12" db="EMBL/GenBank/DDBJ databases">
        <title>Sphingomonas sp. HMF7854 Genome sequencing and assembly.</title>
        <authorList>
            <person name="Cha I."/>
            <person name="Kang H."/>
            <person name="Kim H."/>
            <person name="Kang J."/>
            <person name="Joh K."/>
        </authorList>
    </citation>
    <scope>NUCLEOTIDE SEQUENCE [LARGE SCALE GENOMIC DNA]</scope>
    <source>
        <strain evidence="4 5">HMF7854</strain>
    </source>
</reference>
<comment type="caution">
    <text evidence="4">The sequence shown here is derived from an EMBL/GenBank/DDBJ whole genome shotgun (WGS) entry which is preliminary data.</text>
</comment>
<dbReference type="GO" id="GO:0016779">
    <property type="term" value="F:nucleotidyltransferase activity"/>
    <property type="evidence" value="ECO:0007669"/>
    <property type="project" value="UniProtKB-ARBA"/>
</dbReference>
<dbReference type="RefSeq" id="WP_126719071.1">
    <property type="nucleotide sequence ID" value="NZ_RWJF01000001.1"/>
</dbReference>
<keyword evidence="1" id="KW-0460">Magnesium</keyword>
<feature type="region of interest" description="Disordered" evidence="2">
    <location>
        <begin position="194"/>
        <end position="218"/>
    </location>
</feature>
<accession>A0A3R9YJC2</accession>
<protein>
    <recommendedName>
        <fullName evidence="3">MobA-like NTP transferase domain-containing protein</fullName>
    </recommendedName>
</protein>
<dbReference type="Gene3D" id="3.90.550.10">
    <property type="entry name" value="Spore Coat Polysaccharide Biosynthesis Protein SpsA, Chain A"/>
    <property type="match status" value="1"/>
</dbReference>
<organism evidence="4 5">
    <name type="scientific">Sphingomonas ginkgonis</name>
    <dbReference type="NCBI Taxonomy" id="2315330"/>
    <lineage>
        <taxon>Bacteria</taxon>
        <taxon>Pseudomonadati</taxon>
        <taxon>Pseudomonadota</taxon>
        <taxon>Alphaproteobacteria</taxon>
        <taxon>Sphingomonadales</taxon>
        <taxon>Sphingomonadaceae</taxon>
        <taxon>Sphingomonas</taxon>
    </lineage>
</organism>
<gene>
    <name evidence="4" type="ORF">HMF7854_10650</name>
</gene>
<dbReference type="EMBL" id="RWJF01000001">
    <property type="protein sequence ID" value="RST31244.1"/>
    <property type="molecule type" value="Genomic_DNA"/>
</dbReference>
<keyword evidence="5" id="KW-1185">Reference proteome</keyword>
<dbReference type="PANTHER" id="PTHR43777">
    <property type="entry name" value="MOLYBDENUM COFACTOR CYTIDYLYLTRANSFERASE"/>
    <property type="match status" value="1"/>
</dbReference>
<dbReference type="InterPro" id="IPR025877">
    <property type="entry name" value="MobA-like_NTP_Trfase"/>
</dbReference>
<evidence type="ECO:0000259" key="3">
    <source>
        <dbReference type="Pfam" id="PF12804"/>
    </source>
</evidence>
<dbReference type="AlphaFoldDB" id="A0A3R9YJC2"/>
<dbReference type="OrthoDB" id="9779263at2"/>
<dbReference type="SUPFAM" id="SSF53448">
    <property type="entry name" value="Nucleotide-diphospho-sugar transferases"/>
    <property type="match status" value="1"/>
</dbReference>
<sequence length="218" mass="22702">MIAIERTAAVLLCAGRSRRFGPDNKLLASLQGRPLVAHAIASAAPLPLLARIAVAPPPATEPALAALLAEAGFVHIPNPDPELGKDHSLRLGLGAAIEAGTEAALLLLGDMPAVRPLHLQALVAAADPATATMSATGEFRSPPALFPAAIVRAFLAASETRLRDHLRGEAVRLVATEVEQLVDCDTRSELAALDETRGETGHGSARFSTASREVPDFK</sequence>
<feature type="domain" description="MobA-like NTP transferase" evidence="3">
    <location>
        <begin position="9"/>
        <end position="167"/>
    </location>
</feature>
<evidence type="ECO:0000313" key="4">
    <source>
        <dbReference type="EMBL" id="RST31244.1"/>
    </source>
</evidence>
<evidence type="ECO:0000256" key="2">
    <source>
        <dbReference type="SAM" id="MobiDB-lite"/>
    </source>
</evidence>
<proteinExistence type="predicted"/>